<feature type="compositionally biased region" description="Basic residues" evidence="1">
    <location>
        <begin position="28"/>
        <end position="39"/>
    </location>
</feature>
<evidence type="ECO:0000313" key="2">
    <source>
        <dbReference type="EMBL" id="MED6259768.1"/>
    </source>
</evidence>
<comment type="caution">
    <text evidence="2">The sequence shown here is derived from an EMBL/GenBank/DDBJ whole genome shotgun (WGS) entry which is preliminary data.</text>
</comment>
<protein>
    <submittedName>
        <fullName evidence="2">Uncharacterized protein</fullName>
    </submittedName>
</protein>
<organism evidence="2 3">
    <name type="scientific">Ataeniobius toweri</name>
    <dbReference type="NCBI Taxonomy" id="208326"/>
    <lineage>
        <taxon>Eukaryota</taxon>
        <taxon>Metazoa</taxon>
        <taxon>Chordata</taxon>
        <taxon>Craniata</taxon>
        <taxon>Vertebrata</taxon>
        <taxon>Euteleostomi</taxon>
        <taxon>Actinopterygii</taxon>
        <taxon>Neopterygii</taxon>
        <taxon>Teleostei</taxon>
        <taxon>Neoteleostei</taxon>
        <taxon>Acanthomorphata</taxon>
        <taxon>Ovalentaria</taxon>
        <taxon>Atherinomorphae</taxon>
        <taxon>Cyprinodontiformes</taxon>
        <taxon>Goodeidae</taxon>
        <taxon>Ataeniobius</taxon>
    </lineage>
</organism>
<gene>
    <name evidence="2" type="ORF">ATANTOWER_030540</name>
</gene>
<sequence>MDTLATFTLSATFSYYQPFHQSEATSHSRLHTARPRPPRRSLTPPQPTDRAAKPRTEIQGNPNDPERAEEPVPSPDNPQDPNLNPSPDPDQKARSLFRPPTPDGKQQTSVGKDPKPTSARSNVVSMRVVVCI</sequence>
<feature type="region of interest" description="Disordered" evidence="1">
    <location>
        <begin position="21"/>
        <end position="132"/>
    </location>
</feature>
<keyword evidence="3" id="KW-1185">Reference proteome</keyword>
<dbReference type="Proteomes" id="UP001345963">
    <property type="component" value="Unassembled WGS sequence"/>
</dbReference>
<evidence type="ECO:0000256" key="1">
    <source>
        <dbReference type="SAM" id="MobiDB-lite"/>
    </source>
</evidence>
<name>A0ABU7CDL2_9TELE</name>
<reference evidence="2 3" key="1">
    <citation type="submission" date="2021-07" db="EMBL/GenBank/DDBJ databases">
        <authorList>
            <person name="Palmer J.M."/>
        </authorList>
    </citation>
    <scope>NUCLEOTIDE SEQUENCE [LARGE SCALE GENOMIC DNA]</scope>
    <source>
        <strain evidence="2 3">AT_MEX2019</strain>
        <tissue evidence="2">Muscle</tissue>
    </source>
</reference>
<accession>A0ABU7CDL2</accession>
<evidence type="ECO:0000313" key="3">
    <source>
        <dbReference type="Proteomes" id="UP001345963"/>
    </source>
</evidence>
<feature type="compositionally biased region" description="Pro residues" evidence="1">
    <location>
        <begin position="72"/>
        <end position="88"/>
    </location>
</feature>
<dbReference type="EMBL" id="JAHUTI010086907">
    <property type="protein sequence ID" value="MED6259768.1"/>
    <property type="molecule type" value="Genomic_DNA"/>
</dbReference>
<proteinExistence type="predicted"/>